<dbReference type="SUPFAM" id="SSF51338">
    <property type="entry name" value="Composite domain of metallo-dependent hydrolases"/>
    <property type="match status" value="1"/>
</dbReference>
<dbReference type="PANTHER" id="PTHR11113">
    <property type="entry name" value="N-ACETYLGLUCOSAMINE-6-PHOSPHATE DEACETYLASE"/>
    <property type="match status" value="1"/>
</dbReference>
<evidence type="ECO:0000256" key="5">
    <source>
        <dbReference type="PIRNR" id="PIRNR038994"/>
    </source>
</evidence>
<feature type="binding site" evidence="7">
    <location>
        <position position="130"/>
    </location>
    <ligand>
        <name>Zn(2+)</name>
        <dbReference type="ChEBI" id="CHEBI:29105"/>
    </ligand>
</feature>
<dbReference type="InterPro" id="IPR032466">
    <property type="entry name" value="Metal_Hydrolase"/>
</dbReference>
<dbReference type="NCBIfam" id="TIGR00221">
    <property type="entry name" value="nagA"/>
    <property type="match status" value="1"/>
</dbReference>
<dbReference type="Gene3D" id="3.20.20.140">
    <property type="entry name" value="Metal-dependent hydrolases"/>
    <property type="match status" value="1"/>
</dbReference>
<dbReference type="Proteomes" id="UP000426027">
    <property type="component" value="Chromosome"/>
</dbReference>
<feature type="domain" description="Amidohydrolase-related" evidence="8">
    <location>
        <begin position="51"/>
        <end position="375"/>
    </location>
</feature>
<evidence type="ECO:0000256" key="6">
    <source>
        <dbReference type="PIRSR" id="PIRSR038994-1"/>
    </source>
</evidence>
<evidence type="ECO:0000256" key="2">
    <source>
        <dbReference type="ARBA" id="ARBA00022723"/>
    </source>
</evidence>
<feature type="binding site" evidence="7">
    <location>
        <position position="195"/>
    </location>
    <ligand>
        <name>Zn(2+)</name>
        <dbReference type="ChEBI" id="CHEBI:29105"/>
    </ligand>
</feature>
<dbReference type="PIRSF" id="PIRSF038994">
    <property type="entry name" value="NagA"/>
    <property type="match status" value="1"/>
</dbReference>
<evidence type="ECO:0000256" key="1">
    <source>
        <dbReference type="ARBA" id="ARBA00010716"/>
    </source>
</evidence>
<feature type="binding site" evidence="7">
    <location>
        <position position="216"/>
    </location>
    <ligand>
        <name>Zn(2+)</name>
        <dbReference type="ChEBI" id="CHEBI:29105"/>
    </ligand>
</feature>
<dbReference type="InterPro" id="IPR003764">
    <property type="entry name" value="GlcNAc_6-P_deAcase"/>
</dbReference>
<dbReference type="GO" id="GO:0046872">
    <property type="term" value="F:metal ion binding"/>
    <property type="evidence" value="ECO:0007669"/>
    <property type="project" value="UniProtKB-KW"/>
</dbReference>
<name>A0A6I6G494_9BACT</name>
<evidence type="ECO:0000313" key="9">
    <source>
        <dbReference type="EMBL" id="QGW27416.1"/>
    </source>
</evidence>
<dbReference type="InterPro" id="IPR006680">
    <property type="entry name" value="Amidohydro-rel"/>
</dbReference>
<dbReference type="GO" id="GO:0006046">
    <property type="term" value="P:N-acetylglucosamine catabolic process"/>
    <property type="evidence" value="ECO:0007669"/>
    <property type="project" value="TreeGrafter"/>
</dbReference>
<dbReference type="RefSeq" id="WP_157477173.1">
    <property type="nucleotide sequence ID" value="NZ_CP046566.1"/>
</dbReference>
<keyword evidence="2 7" id="KW-0479">Metal-binding</keyword>
<evidence type="ECO:0000256" key="3">
    <source>
        <dbReference type="ARBA" id="ARBA00022801"/>
    </source>
</evidence>
<dbReference type="InterPro" id="IPR011059">
    <property type="entry name" value="Metal-dep_hydrolase_composite"/>
</dbReference>
<feature type="active site" description="Proton donor/acceptor" evidence="6">
    <location>
        <position position="278"/>
    </location>
</feature>
<comment type="cofactor">
    <cofactor evidence="7">
        <name>a divalent metal cation</name>
        <dbReference type="ChEBI" id="CHEBI:60240"/>
    </cofactor>
    <text evidence="7">Binds 1 divalent metal cation per subunit.</text>
</comment>
<dbReference type="Gene3D" id="2.30.40.10">
    <property type="entry name" value="Urease, subunit C, domain 1"/>
    <property type="match status" value="1"/>
</dbReference>
<gene>
    <name evidence="9" type="primary">nagA</name>
    <name evidence="9" type="ORF">GLV81_04275</name>
</gene>
<dbReference type="PANTHER" id="PTHR11113:SF14">
    <property type="entry name" value="N-ACETYLGLUCOSAMINE-6-PHOSPHATE DEACETYLASE"/>
    <property type="match status" value="1"/>
</dbReference>
<dbReference type="KEGG" id="fls:GLV81_04275"/>
<dbReference type="SUPFAM" id="SSF51556">
    <property type="entry name" value="Metallo-dependent hydrolases"/>
    <property type="match status" value="1"/>
</dbReference>
<keyword evidence="3 5" id="KW-0378">Hydrolase</keyword>
<sequence length="384" mass="41907">MKTIYHNAQVITPNHILANGSVVVENDIIIGIERNLPYVQDAIMIDVEGKYLSPGFIDIHVHGGGGFDFMDATIEAFEKIAQSHKAHGTIALMPTTLTSTPELLESVLQTYQEIKAQKSSIIRWLGMHIEGPYFALAHKGAQDARFIRNPNEEEYTRLFQQYPVIARWSVAPELPGALAMGKYLCQQGVIASIAHTDAVFDDVILAVENGYSLLTHLYSAMNGVVRRNTYRMAGAVESAFLLPYIDAEIIADGIHIPPALLQLIVKNVDTSRIALITDAMRAAGTNHTTSILGDTLNGQPVLIEDGVAKLPDRSAFAGSIATMNRLVYTMWKLAGIPLADCIRMASTTPARIANVQHAIGSIAIGKQAKMIAFDENVHVHQVFA</sequence>
<dbReference type="EC" id="3.5.1.25" evidence="9"/>
<evidence type="ECO:0000256" key="7">
    <source>
        <dbReference type="PIRSR" id="PIRSR038994-3"/>
    </source>
</evidence>
<dbReference type="CDD" id="cd00854">
    <property type="entry name" value="NagA"/>
    <property type="match status" value="1"/>
</dbReference>
<keyword evidence="10" id="KW-1185">Reference proteome</keyword>
<dbReference type="AlphaFoldDB" id="A0A6I6G494"/>
<dbReference type="EMBL" id="CP046566">
    <property type="protein sequence ID" value="QGW27416.1"/>
    <property type="molecule type" value="Genomic_DNA"/>
</dbReference>
<evidence type="ECO:0000259" key="8">
    <source>
        <dbReference type="Pfam" id="PF01979"/>
    </source>
</evidence>
<evidence type="ECO:0000256" key="4">
    <source>
        <dbReference type="ARBA" id="ARBA00023277"/>
    </source>
</evidence>
<accession>A0A6I6G494</accession>
<reference evidence="9 10" key="1">
    <citation type="submission" date="2019-11" db="EMBL/GenBank/DDBJ databases">
        <authorList>
            <person name="Im W.T."/>
        </authorList>
    </citation>
    <scope>NUCLEOTIDE SEQUENCE [LARGE SCALE GENOMIC DNA]</scope>
    <source>
        <strain evidence="9 10">SB-02</strain>
    </source>
</reference>
<proteinExistence type="inferred from homology"/>
<keyword evidence="4 5" id="KW-0119">Carbohydrate metabolism</keyword>
<comment type="similarity">
    <text evidence="1 5">Belongs to the metallo-dependent hydrolases superfamily. NagA family.</text>
</comment>
<dbReference type="Pfam" id="PF01979">
    <property type="entry name" value="Amidohydro_1"/>
    <property type="match status" value="1"/>
</dbReference>
<organism evidence="9 10">
    <name type="scientific">Phnomibacter ginsenosidimutans</name>
    <dbReference type="NCBI Taxonomy" id="2676868"/>
    <lineage>
        <taxon>Bacteria</taxon>
        <taxon>Pseudomonadati</taxon>
        <taxon>Bacteroidota</taxon>
        <taxon>Chitinophagia</taxon>
        <taxon>Chitinophagales</taxon>
        <taxon>Chitinophagaceae</taxon>
        <taxon>Phnomibacter</taxon>
    </lineage>
</organism>
<evidence type="ECO:0000313" key="10">
    <source>
        <dbReference type="Proteomes" id="UP000426027"/>
    </source>
</evidence>
<dbReference type="GO" id="GO:0008448">
    <property type="term" value="F:N-acetylglucosamine-6-phosphate deacetylase activity"/>
    <property type="evidence" value="ECO:0007669"/>
    <property type="project" value="UniProtKB-EC"/>
</dbReference>
<protein>
    <submittedName>
        <fullName evidence="9">N-acetylglucosamine-6-phosphate deacetylase</fullName>
        <ecNumber evidence="9">3.5.1.25</ecNumber>
    </submittedName>
</protein>